<name>A0A1I5IKD9_9FIRM</name>
<dbReference type="InterPro" id="IPR043743">
    <property type="entry name" value="DUF5688"/>
</dbReference>
<dbReference type="EMBL" id="FOWD01000047">
    <property type="protein sequence ID" value="SFO61003.1"/>
    <property type="molecule type" value="Genomic_DNA"/>
</dbReference>
<reference evidence="1 2" key="1">
    <citation type="submission" date="2016-10" db="EMBL/GenBank/DDBJ databases">
        <authorList>
            <person name="de Groot N.N."/>
        </authorList>
    </citation>
    <scope>NUCLEOTIDE SEQUENCE [LARGE SCALE GENOMIC DNA]</scope>
    <source>
        <strain evidence="1 2">DSM 1283</strain>
    </source>
</reference>
<organism evidence="1 2">
    <name type="scientific">Anaerocolumna aminovalerica</name>
    <dbReference type="NCBI Taxonomy" id="1527"/>
    <lineage>
        <taxon>Bacteria</taxon>
        <taxon>Bacillati</taxon>
        <taxon>Bacillota</taxon>
        <taxon>Clostridia</taxon>
        <taxon>Lachnospirales</taxon>
        <taxon>Lachnospiraceae</taxon>
        <taxon>Anaerocolumna</taxon>
    </lineage>
</organism>
<dbReference type="STRING" id="1527.SAMN04489757_1475"/>
<sequence>MINNGLLEEWGIDKETLHERVLKNMNHLFTPEFYSLESKILNLMGVPYPKIEKVQDENGMFVLTNSQEYYGASYLCCPDVLKLVSEEMDGYFLILPSSVNEIIILNETYIRNEIFC</sequence>
<proteinExistence type="predicted"/>
<evidence type="ECO:0000313" key="2">
    <source>
        <dbReference type="Proteomes" id="UP000198806"/>
    </source>
</evidence>
<dbReference type="Proteomes" id="UP000198806">
    <property type="component" value="Unassembled WGS sequence"/>
</dbReference>
<accession>A0A1I5IKD9</accession>
<dbReference type="Pfam" id="PF18941">
    <property type="entry name" value="DUF5688"/>
    <property type="match status" value="1"/>
</dbReference>
<protein>
    <submittedName>
        <fullName evidence="1">Uncharacterized protein</fullName>
    </submittedName>
</protein>
<dbReference type="RefSeq" id="WP_091688594.1">
    <property type="nucleotide sequence ID" value="NZ_BAABFM010000078.1"/>
</dbReference>
<evidence type="ECO:0000313" key="1">
    <source>
        <dbReference type="EMBL" id="SFO61003.1"/>
    </source>
</evidence>
<gene>
    <name evidence="1" type="ORF">SAMN04489757_1475</name>
</gene>
<dbReference type="AlphaFoldDB" id="A0A1I5IKD9"/>
<keyword evidence="2" id="KW-1185">Reference proteome</keyword>
<dbReference type="OrthoDB" id="1655031at2"/>